<gene>
    <name evidence="2" type="ORF">KAK11_21630</name>
</gene>
<evidence type="ECO:0000313" key="2">
    <source>
        <dbReference type="EMBL" id="MBQ0937938.1"/>
    </source>
</evidence>
<evidence type="ECO:0000259" key="1">
    <source>
        <dbReference type="Pfam" id="PF19077"/>
    </source>
</evidence>
<name>A0ABS5E3E2_9BURK</name>
<comment type="caution">
    <text evidence="2">The sequence shown here is derived from an EMBL/GenBank/DDBJ whole genome shotgun (WGS) entry which is preliminary data.</text>
</comment>
<dbReference type="Gene3D" id="2.60.40.10">
    <property type="entry name" value="Immunoglobulins"/>
    <property type="match status" value="1"/>
</dbReference>
<sequence length="798" mass="80730">MSTPSKVKARMLNDANATAAGATAGVARVDESLQAAASTASSTELQASAGEAVNATSSGSGIPEPNQAPVIINEWITVKAGQPVSAHQSVLLANDYDLDGGTLSLVELGKPAHGTLTQAADGTLTYVAHGDYSGDDSFTYKVSDGQGGFSTGTVCIKVESCGCTNKPPVVVDEWASVRGTTAVSAHESVLLANDSDPEGGALTIRNIGKPAHGTLTRAADGTLTYKADAGFTGIDSFTYEVVDPQGKFTVGTVHLCVLPPTLNVTITDVRDDVGAVQGTVVDEGRTDDRRPALQGTTEANATVDIYDGTTKLGQVKADANGNWSFTPTTDLGDGRHDFKAVATAIDGLTAQSNEWSVIVDCGTTPPPPPPPPALPAPVVAIGEDLNNDGVINKAEKTGPADAIVTLPVGAKAGDTLIVTDQSGAKQEKLLTAADITAGKVTFVDGFVMPAEGQTLTLTAQIRSAEGVLSEKGTDSAVVDTTAPGNPTVTITTDSDNSGTITQGELTAAGGVDVKIDLPDTAKVGDKLIVVDQAGNKVEVTLTATQIAAKSLTLDNAFPAPAHGATLTVTATLTDPAGNVSGPGTDSAVIDCPPPPPPPPPVLPAPLVVIGEDVNNDGLISRAENTGGADAIVTLPVGAKAGDTLIVTDQTGAKQEKLLTAADIAAKTVTFVDGFVMPAEGQTLTLTAQIRSAEGVLSEKGTDSAVIDTTAPGNPTVTITTDSDNSGVINQGELTAAGGVDVRVDLPTSARAGDVLIVVDQAGNKIEVTLTAAQIAAKSVFLDNSFPTPAHNTTLTVTA</sequence>
<feature type="non-terminal residue" evidence="2">
    <location>
        <position position="798"/>
    </location>
</feature>
<dbReference type="NCBIfam" id="NF012211">
    <property type="entry name" value="tand_rpt_95"/>
    <property type="match status" value="2"/>
</dbReference>
<organism evidence="2 3">
    <name type="scientific">Ideonella paludis</name>
    <dbReference type="NCBI Taxonomy" id="1233411"/>
    <lineage>
        <taxon>Bacteria</taxon>
        <taxon>Pseudomonadati</taxon>
        <taxon>Pseudomonadota</taxon>
        <taxon>Betaproteobacteria</taxon>
        <taxon>Burkholderiales</taxon>
        <taxon>Sphaerotilaceae</taxon>
        <taxon>Ideonella</taxon>
    </lineage>
</organism>
<dbReference type="InterPro" id="IPR044016">
    <property type="entry name" value="Big_13"/>
</dbReference>
<dbReference type="EMBL" id="JAGQDG010000019">
    <property type="protein sequence ID" value="MBQ0937938.1"/>
    <property type="molecule type" value="Genomic_DNA"/>
</dbReference>
<dbReference type="RefSeq" id="WP_210811700.1">
    <property type="nucleotide sequence ID" value="NZ_JAGQDG010000019.1"/>
</dbReference>
<reference evidence="2 3" key="1">
    <citation type="submission" date="2021-04" db="EMBL/GenBank/DDBJ databases">
        <title>The genome sequence of type strain Ideonella paludis KCTC 32238.</title>
        <authorList>
            <person name="Liu Y."/>
        </authorList>
    </citation>
    <scope>NUCLEOTIDE SEQUENCE [LARGE SCALE GENOMIC DNA]</scope>
    <source>
        <strain evidence="2 3">KCTC 32238</strain>
    </source>
</reference>
<dbReference type="InterPro" id="IPR018247">
    <property type="entry name" value="EF_Hand_1_Ca_BS"/>
</dbReference>
<dbReference type="Gene3D" id="2.60.40.2810">
    <property type="match status" value="2"/>
</dbReference>
<proteinExistence type="predicted"/>
<feature type="domain" description="Bacterial Ig-like" evidence="1">
    <location>
        <begin position="280"/>
        <end position="360"/>
    </location>
</feature>
<protein>
    <submittedName>
        <fullName evidence="2">Cadherin-like domain-containing protein</fullName>
    </submittedName>
</protein>
<dbReference type="InterPro" id="IPR013783">
    <property type="entry name" value="Ig-like_fold"/>
</dbReference>
<accession>A0ABS5E3E2</accession>
<dbReference type="PROSITE" id="PS00018">
    <property type="entry name" value="EF_HAND_1"/>
    <property type="match status" value="1"/>
</dbReference>
<dbReference type="Pfam" id="PF17963">
    <property type="entry name" value="Big_9"/>
    <property type="match status" value="2"/>
</dbReference>
<dbReference type="Pfam" id="PF19077">
    <property type="entry name" value="Big_13"/>
    <property type="match status" value="1"/>
</dbReference>
<evidence type="ECO:0000313" key="3">
    <source>
        <dbReference type="Proteomes" id="UP000672097"/>
    </source>
</evidence>
<keyword evidence="3" id="KW-1185">Reference proteome</keyword>
<dbReference type="Proteomes" id="UP000672097">
    <property type="component" value="Unassembled WGS sequence"/>
</dbReference>